<reference evidence="1" key="1">
    <citation type="submission" date="2018-05" db="EMBL/GenBank/DDBJ databases">
        <authorList>
            <person name="Lanie J.A."/>
            <person name="Ng W.-L."/>
            <person name="Kazmierczak K.M."/>
            <person name="Andrzejewski T.M."/>
            <person name="Davidsen T.M."/>
            <person name="Wayne K.J."/>
            <person name="Tettelin H."/>
            <person name="Glass J.I."/>
            <person name="Rusch D."/>
            <person name="Podicherti R."/>
            <person name="Tsui H.-C.T."/>
            <person name="Winkler M.E."/>
        </authorList>
    </citation>
    <scope>NUCLEOTIDE SEQUENCE</scope>
</reference>
<organism evidence="1">
    <name type="scientific">marine metagenome</name>
    <dbReference type="NCBI Taxonomy" id="408172"/>
    <lineage>
        <taxon>unclassified sequences</taxon>
        <taxon>metagenomes</taxon>
        <taxon>ecological metagenomes</taxon>
    </lineage>
</organism>
<evidence type="ECO:0000313" key="1">
    <source>
        <dbReference type="EMBL" id="SVD50916.1"/>
    </source>
</evidence>
<protein>
    <submittedName>
        <fullName evidence="1">Uncharacterized protein</fullName>
    </submittedName>
</protein>
<gene>
    <name evidence="1" type="ORF">METZ01_LOCUS403770</name>
</gene>
<dbReference type="EMBL" id="UINC01155199">
    <property type="protein sequence ID" value="SVD50916.1"/>
    <property type="molecule type" value="Genomic_DNA"/>
</dbReference>
<proteinExistence type="predicted"/>
<name>A0A382VWD5_9ZZZZ</name>
<dbReference type="AlphaFoldDB" id="A0A382VWD5"/>
<accession>A0A382VWD5</accession>
<feature type="non-terminal residue" evidence="1">
    <location>
        <position position="56"/>
    </location>
</feature>
<sequence length="56" mass="5945">MPTEIKRLDLASIKATSSSDNSVLVVNDGEVAFSNEISVSGINVTGDFNISGRIFQ</sequence>